<evidence type="ECO:0000256" key="1">
    <source>
        <dbReference type="SAM" id="Phobius"/>
    </source>
</evidence>
<keyword evidence="1" id="KW-0472">Membrane</keyword>
<accession>A0A1Y5F3I1</accession>
<reference evidence="3" key="1">
    <citation type="journal article" date="2017" name="Proc. Natl. Acad. Sci. U.S.A.">
        <title>Simulation of Deepwater Horizon oil plume reveals substrate specialization within a complex community of hydrocarbon-degraders.</title>
        <authorList>
            <person name="Hu P."/>
            <person name="Dubinsky E.A."/>
            <person name="Probst A.J."/>
            <person name="Wang J."/>
            <person name="Sieber C.M.K."/>
            <person name="Tom L.M."/>
            <person name="Gardinali P."/>
            <person name="Banfield J.F."/>
            <person name="Atlas R.M."/>
            <person name="Andersen G.L."/>
        </authorList>
    </citation>
    <scope>NUCLEOTIDE SEQUENCE [LARGE SCALE GENOMIC DNA]</scope>
</reference>
<sequence length="135" mass="15314">MFKTFVGIYSFLGLFYLMSYQFYSHSERRTLLTFLILSAVVGIFVGPSLSAKKRKKSIENVVREQEVDGEYHNDFSRVGSSEDYTHVAPKEVLPVDLAGNAIEHARVQLNEDLSVIEHPELADVEVKKDEDDSKS</sequence>
<feature type="transmembrane region" description="Helical" evidence="1">
    <location>
        <begin position="6"/>
        <end position="23"/>
    </location>
</feature>
<keyword evidence="1" id="KW-1133">Transmembrane helix</keyword>
<evidence type="ECO:0000313" key="3">
    <source>
        <dbReference type="Proteomes" id="UP000196531"/>
    </source>
</evidence>
<organism evidence="2 3">
    <name type="scientific">Halobacteriovorax marinus</name>
    <dbReference type="NCBI Taxonomy" id="97084"/>
    <lineage>
        <taxon>Bacteria</taxon>
        <taxon>Pseudomonadati</taxon>
        <taxon>Bdellovibrionota</taxon>
        <taxon>Bacteriovoracia</taxon>
        <taxon>Bacteriovoracales</taxon>
        <taxon>Halobacteriovoraceae</taxon>
        <taxon>Halobacteriovorax</taxon>
    </lineage>
</organism>
<name>A0A1Y5F3I1_9BACT</name>
<proteinExistence type="predicted"/>
<dbReference type="Proteomes" id="UP000196531">
    <property type="component" value="Unassembled WGS sequence"/>
</dbReference>
<gene>
    <name evidence="2" type="ORF">A9Q84_18215</name>
</gene>
<evidence type="ECO:0000313" key="2">
    <source>
        <dbReference type="EMBL" id="OUR94048.1"/>
    </source>
</evidence>
<comment type="caution">
    <text evidence="2">The sequence shown here is derived from an EMBL/GenBank/DDBJ whole genome shotgun (WGS) entry which is preliminary data.</text>
</comment>
<dbReference type="AlphaFoldDB" id="A0A1Y5F3I1"/>
<keyword evidence="1" id="KW-0812">Transmembrane</keyword>
<feature type="transmembrane region" description="Helical" evidence="1">
    <location>
        <begin position="30"/>
        <end position="49"/>
    </location>
</feature>
<dbReference type="EMBL" id="MAAO01000012">
    <property type="protein sequence ID" value="OUR94048.1"/>
    <property type="molecule type" value="Genomic_DNA"/>
</dbReference>
<protein>
    <submittedName>
        <fullName evidence="2">Uncharacterized protein</fullName>
    </submittedName>
</protein>